<feature type="transmembrane region" description="Helical" evidence="1">
    <location>
        <begin position="31"/>
        <end position="50"/>
    </location>
</feature>
<name>D4YNJ3_9MICO</name>
<proteinExistence type="predicted"/>
<sequence length="400" mass="42738">MSAHLDVAVRGTVGDTSASAGQKIAAFGKSAVVWIVVVALVLIAAIIGFLTSTDPGEERNLHYDNTGEDGTAALAGVLRSHGVKVSTTEDYEKALAGAKDPDTTVLVINPDTVDQDKRNAMRDAMKKHGSHIALVNPGFEVAGYSSRLTFASGSTYTNTHPEPSCDFGPASRAGKVKRTNGGYRVLPEDNYEGCYPMDGDAYSLIHAPEGKGSVTVMGEEQWFTNAHLREDGNAALSVGTAGLKPNVVIYFAMYDFDEGVDPLSTVPGWFFMTLLWLLPVGLVAVIWAGRRFGPLAVETLPVTVPPIETVTGLAGLMHRTGNRSEALRILRASALVKMGRTLAVPAHAESAEVCQAVAARTGYDYTELEYLFITAVPENDAQLSDLATRIANIEREVRAL</sequence>
<evidence type="ECO:0000313" key="3">
    <source>
        <dbReference type="EMBL" id="EFG47239.1"/>
    </source>
</evidence>
<evidence type="ECO:0000313" key="4">
    <source>
        <dbReference type="Proteomes" id="UP000005714"/>
    </source>
</evidence>
<feature type="transmembrane region" description="Helical" evidence="1">
    <location>
        <begin position="269"/>
        <end position="288"/>
    </location>
</feature>
<dbReference type="RefSeq" id="WP_005884523.1">
    <property type="nucleotide sequence ID" value="NZ_ADNU01000043.1"/>
</dbReference>
<keyword evidence="4" id="KW-1185">Reference proteome</keyword>
<keyword evidence="1" id="KW-1133">Transmembrane helix</keyword>
<accession>D4YNJ3</accession>
<feature type="domain" description="DUF4350" evidence="2">
    <location>
        <begin position="64"/>
        <end position="237"/>
    </location>
</feature>
<keyword evidence="1" id="KW-0472">Membrane</keyword>
<evidence type="ECO:0000256" key="1">
    <source>
        <dbReference type="SAM" id="Phobius"/>
    </source>
</evidence>
<dbReference type="AlphaFoldDB" id="D4YNJ3"/>
<protein>
    <recommendedName>
        <fullName evidence="2">DUF4350 domain-containing protein</fullName>
    </recommendedName>
</protein>
<dbReference type="eggNOG" id="ENOG502ZY4N">
    <property type="taxonomic scope" value="Bacteria"/>
</dbReference>
<dbReference type="Proteomes" id="UP000005714">
    <property type="component" value="Unassembled WGS sequence"/>
</dbReference>
<organism evidence="3 4">
    <name type="scientific">Brevibacterium mcbrellneri ATCC 49030</name>
    <dbReference type="NCBI Taxonomy" id="585530"/>
    <lineage>
        <taxon>Bacteria</taxon>
        <taxon>Bacillati</taxon>
        <taxon>Actinomycetota</taxon>
        <taxon>Actinomycetes</taxon>
        <taxon>Micrococcales</taxon>
        <taxon>Brevibacteriaceae</taxon>
        <taxon>Brevibacterium</taxon>
    </lineage>
</organism>
<comment type="caution">
    <text evidence="3">The sequence shown here is derived from an EMBL/GenBank/DDBJ whole genome shotgun (WGS) entry which is preliminary data.</text>
</comment>
<dbReference type="InterPro" id="IPR025646">
    <property type="entry name" value="DUF4350"/>
</dbReference>
<gene>
    <name evidence="3" type="ORF">HMPREF0183_1503</name>
</gene>
<evidence type="ECO:0000259" key="2">
    <source>
        <dbReference type="Pfam" id="PF14258"/>
    </source>
</evidence>
<dbReference type="EMBL" id="ADNU01000043">
    <property type="protein sequence ID" value="EFG47239.1"/>
    <property type="molecule type" value="Genomic_DNA"/>
</dbReference>
<reference evidence="3 4" key="1">
    <citation type="submission" date="2010-04" db="EMBL/GenBank/DDBJ databases">
        <authorList>
            <person name="Qin X."/>
            <person name="Bachman B."/>
            <person name="Battles P."/>
            <person name="Bell A."/>
            <person name="Bess C."/>
            <person name="Bickham C."/>
            <person name="Chaboub L."/>
            <person name="Chen D."/>
            <person name="Coyle M."/>
            <person name="Deiros D.R."/>
            <person name="Dinh H."/>
            <person name="Forbes L."/>
            <person name="Fowler G."/>
            <person name="Francisco L."/>
            <person name="Fu Q."/>
            <person name="Gubbala S."/>
            <person name="Hale W."/>
            <person name="Han Y."/>
            <person name="Hemphill L."/>
            <person name="Highlander S.K."/>
            <person name="Hirani K."/>
            <person name="Hogues M."/>
            <person name="Jackson L."/>
            <person name="Jakkamsetti A."/>
            <person name="Javaid M."/>
            <person name="Jiang H."/>
            <person name="Korchina V."/>
            <person name="Kovar C."/>
            <person name="Lara F."/>
            <person name="Lee S."/>
            <person name="Mata R."/>
            <person name="Mathew T."/>
            <person name="Moen C."/>
            <person name="Morales K."/>
            <person name="Munidasa M."/>
            <person name="Nazareth L."/>
            <person name="Ngo R."/>
            <person name="Nguyen L."/>
            <person name="Okwuonu G."/>
            <person name="Ongeri F."/>
            <person name="Patil S."/>
            <person name="Petrosino J."/>
            <person name="Pham C."/>
            <person name="Pham P."/>
            <person name="Pu L.-L."/>
            <person name="Puazo M."/>
            <person name="Raj R."/>
            <person name="Reid J."/>
            <person name="Rouhana J."/>
            <person name="Saada N."/>
            <person name="Shang Y."/>
            <person name="Simmons D."/>
            <person name="Thornton R."/>
            <person name="Warren J."/>
            <person name="Weissenberger G."/>
            <person name="Zhang J."/>
            <person name="Zhang L."/>
            <person name="Zhou C."/>
            <person name="Zhu D."/>
            <person name="Muzny D."/>
            <person name="Worley K."/>
            <person name="Gibbs R."/>
        </authorList>
    </citation>
    <scope>NUCLEOTIDE SEQUENCE [LARGE SCALE GENOMIC DNA]</scope>
    <source>
        <strain evidence="3 4">ATCC 49030</strain>
    </source>
</reference>
<keyword evidence="1" id="KW-0812">Transmembrane</keyword>
<dbReference type="OrthoDB" id="5241668at2"/>
<dbReference type="STRING" id="585530.HMPREF0183_1503"/>
<dbReference type="Pfam" id="PF14258">
    <property type="entry name" value="DUF4350"/>
    <property type="match status" value="1"/>
</dbReference>